<proteinExistence type="predicted"/>
<dbReference type="AlphaFoldDB" id="A0A1M5WS09"/>
<dbReference type="Proteomes" id="UP000184047">
    <property type="component" value="Unassembled WGS sequence"/>
</dbReference>
<dbReference type="RefSeq" id="WP_073066555.1">
    <property type="nucleotide sequence ID" value="NZ_FQWT01000008.1"/>
</dbReference>
<evidence type="ECO:0000313" key="2">
    <source>
        <dbReference type="Proteomes" id="UP000184047"/>
    </source>
</evidence>
<dbReference type="EMBL" id="FQWT01000008">
    <property type="protein sequence ID" value="SHH90221.1"/>
    <property type="molecule type" value="Genomic_DNA"/>
</dbReference>
<evidence type="ECO:0000313" key="1">
    <source>
        <dbReference type="EMBL" id="SHH90221.1"/>
    </source>
</evidence>
<protein>
    <submittedName>
        <fullName evidence="1">Uncharacterized protein</fullName>
    </submittedName>
</protein>
<name>A0A1M5WS09_9FLAO</name>
<keyword evidence="2" id="KW-1185">Reference proteome</keyword>
<reference evidence="2" key="1">
    <citation type="submission" date="2016-11" db="EMBL/GenBank/DDBJ databases">
        <authorList>
            <person name="Varghese N."/>
            <person name="Submissions S."/>
        </authorList>
    </citation>
    <scope>NUCLEOTIDE SEQUENCE [LARGE SCALE GENOMIC DNA]</scope>
    <source>
        <strain evidence="2">DSM 19055</strain>
    </source>
</reference>
<organism evidence="1 2">
    <name type="scientific">Chryseobacterium oranimense</name>
    <dbReference type="NCBI Taxonomy" id="421058"/>
    <lineage>
        <taxon>Bacteria</taxon>
        <taxon>Pseudomonadati</taxon>
        <taxon>Bacteroidota</taxon>
        <taxon>Flavobacteriia</taxon>
        <taxon>Flavobacteriales</taxon>
        <taxon>Weeksellaceae</taxon>
        <taxon>Chryseobacterium group</taxon>
        <taxon>Chryseobacterium</taxon>
    </lineage>
</organism>
<dbReference type="STRING" id="421058.SAMN05421866_4207"/>
<sequence>MEKLESKSKVAICENCQSFVLACATDHLSKETEKEFTEFTNMGFTVKIESKEETIKRGYSYWENCINSNCNLKIKES</sequence>
<accession>A0A1M5WS09</accession>
<gene>
    <name evidence="1" type="ORF">SAMN05421866_4207</name>
</gene>